<dbReference type="Proteomes" id="UP001589734">
    <property type="component" value="Unassembled WGS sequence"/>
</dbReference>
<sequence length="93" mass="10833">MEKIEFYQNHKITVKLIFNATEHSVKDKIDREKILTTVTYDYSQKISINEIPVLNNNGQTFYDEYTQNIEIETYKQMLLNGGITIGKSIIDGK</sequence>
<evidence type="ECO:0000313" key="2">
    <source>
        <dbReference type="Proteomes" id="UP001589734"/>
    </source>
</evidence>
<comment type="caution">
    <text evidence="1">The sequence shown here is derived from an EMBL/GenBank/DDBJ whole genome shotgun (WGS) entry which is preliminary data.</text>
</comment>
<organism evidence="1 2">
    <name type="scientific">Flavobacterium procerum</name>
    <dbReference type="NCBI Taxonomy" id="1455569"/>
    <lineage>
        <taxon>Bacteria</taxon>
        <taxon>Pseudomonadati</taxon>
        <taxon>Bacteroidota</taxon>
        <taxon>Flavobacteriia</taxon>
        <taxon>Flavobacteriales</taxon>
        <taxon>Flavobacteriaceae</taxon>
        <taxon>Flavobacterium</taxon>
    </lineage>
</organism>
<reference evidence="1 2" key="1">
    <citation type="submission" date="2024-09" db="EMBL/GenBank/DDBJ databases">
        <authorList>
            <person name="Sun Q."/>
            <person name="Mori K."/>
        </authorList>
    </citation>
    <scope>NUCLEOTIDE SEQUENCE [LARGE SCALE GENOMIC DNA]</scope>
    <source>
        <strain evidence="1 2">CGMCC 1.12926</strain>
    </source>
</reference>
<accession>A0ABV6BQT4</accession>
<name>A0ABV6BQT4_9FLAO</name>
<dbReference type="RefSeq" id="WP_379686555.1">
    <property type="nucleotide sequence ID" value="NZ_JBHLYW010000009.1"/>
</dbReference>
<gene>
    <name evidence="1" type="ORF">ACFFLS_12255</name>
</gene>
<proteinExistence type="predicted"/>
<dbReference type="EMBL" id="JBHLYW010000009">
    <property type="protein sequence ID" value="MFC0077813.1"/>
    <property type="molecule type" value="Genomic_DNA"/>
</dbReference>
<protein>
    <submittedName>
        <fullName evidence="1">Uncharacterized protein</fullName>
    </submittedName>
</protein>
<evidence type="ECO:0000313" key="1">
    <source>
        <dbReference type="EMBL" id="MFC0077813.1"/>
    </source>
</evidence>
<keyword evidence="2" id="KW-1185">Reference proteome</keyword>